<gene>
    <name evidence="2" type="ORF">FRY97_21105</name>
</gene>
<dbReference type="Proteomes" id="UP000321580">
    <property type="component" value="Unassembled WGS sequence"/>
</dbReference>
<keyword evidence="1" id="KW-0732">Signal</keyword>
<sequence length="215" mass="23402">MPRLLALFFIFLMVSMSACRCPPDEEVGTLSLSPEALGFLPYSGAEALTFARADGQELTFTAPRGEQAGTDQVCVRTICTEARYNSPSSCEFYTAGNRRYVFVSDDNRHLIDLLLYSALHEEDTENFYDALQVGYSAGAPAIQGNTAIVPRFSGSFVASEVPFSSPLLKVSTVELNGRQYTDVLQKAEGNLAIYLQPGKGVIAISENGNVYTLVE</sequence>
<reference evidence="2 3" key="1">
    <citation type="submission" date="2019-08" db="EMBL/GenBank/DDBJ databases">
        <title>Genome of Phaeodactylibacter luteus.</title>
        <authorList>
            <person name="Bowman J.P."/>
        </authorList>
    </citation>
    <scope>NUCLEOTIDE SEQUENCE [LARGE SCALE GENOMIC DNA]</scope>
    <source>
        <strain evidence="2 3">KCTC 42180</strain>
    </source>
</reference>
<feature type="chain" id="PRO_5022663757" evidence="1">
    <location>
        <begin position="21"/>
        <end position="215"/>
    </location>
</feature>
<evidence type="ECO:0000313" key="3">
    <source>
        <dbReference type="Proteomes" id="UP000321580"/>
    </source>
</evidence>
<evidence type="ECO:0000256" key="1">
    <source>
        <dbReference type="SAM" id="SignalP"/>
    </source>
</evidence>
<dbReference type="OrthoDB" id="1493430at2"/>
<comment type="caution">
    <text evidence="2">The sequence shown here is derived from an EMBL/GenBank/DDBJ whole genome shotgun (WGS) entry which is preliminary data.</text>
</comment>
<keyword evidence="3" id="KW-1185">Reference proteome</keyword>
<feature type="signal peptide" evidence="1">
    <location>
        <begin position="1"/>
        <end position="20"/>
    </location>
</feature>
<dbReference type="AlphaFoldDB" id="A0A5C6RG17"/>
<organism evidence="2 3">
    <name type="scientific">Phaeodactylibacter luteus</name>
    <dbReference type="NCBI Taxonomy" id="1564516"/>
    <lineage>
        <taxon>Bacteria</taxon>
        <taxon>Pseudomonadati</taxon>
        <taxon>Bacteroidota</taxon>
        <taxon>Saprospiria</taxon>
        <taxon>Saprospirales</taxon>
        <taxon>Haliscomenobacteraceae</taxon>
        <taxon>Phaeodactylibacter</taxon>
    </lineage>
</organism>
<dbReference type="PROSITE" id="PS51257">
    <property type="entry name" value="PROKAR_LIPOPROTEIN"/>
    <property type="match status" value="1"/>
</dbReference>
<evidence type="ECO:0000313" key="2">
    <source>
        <dbReference type="EMBL" id="TXB59725.1"/>
    </source>
</evidence>
<accession>A0A5C6RG17</accession>
<dbReference type="RefSeq" id="WP_147169612.1">
    <property type="nucleotide sequence ID" value="NZ_VOOR01000090.1"/>
</dbReference>
<name>A0A5C6RG17_9BACT</name>
<dbReference type="EMBL" id="VOOR01000090">
    <property type="protein sequence ID" value="TXB59725.1"/>
    <property type="molecule type" value="Genomic_DNA"/>
</dbReference>
<proteinExistence type="predicted"/>
<protein>
    <submittedName>
        <fullName evidence="2">Uncharacterized protein</fullName>
    </submittedName>
</protein>